<comment type="caution">
    <text evidence="2">The sequence shown here is derived from an EMBL/GenBank/DDBJ whole genome shotgun (WGS) entry which is preliminary data.</text>
</comment>
<protein>
    <recommendedName>
        <fullName evidence="4">Secreted protein</fullName>
    </recommendedName>
</protein>
<feature type="chain" id="PRO_5040490832" description="Secreted protein" evidence="1">
    <location>
        <begin position="19"/>
        <end position="141"/>
    </location>
</feature>
<evidence type="ECO:0000313" key="2">
    <source>
        <dbReference type="EMBL" id="KAF9489032.1"/>
    </source>
</evidence>
<evidence type="ECO:0008006" key="4">
    <source>
        <dbReference type="Google" id="ProtNLM"/>
    </source>
</evidence>
<reference evidence="2" key="1">
    <citation type="submission" date="2020-11" db="EMBL/GenBank/DDBJ databases">
        <authorList>
            <consortium name="DOE Joint Genome Institute"/>
            <person name="Ahrendt S."/>
            <person name="Riley R."/>
            <person name="Andreopoulos W."/>
            <person name="Labutti K."/>
            <person name="Pangilinan J."/>
            <person name="Ruiz-Duenas F.J."/>
            <person name="Barrasa J.M."/>
            <person name="Sanchez-Garcia M."/>
            <person name="Camarero S."/>
            <person name="Miyauchi S."/>
            <person name="Serrano A."/>
            <person name="Linde D."/>
            <person name="Babiker R."/>
            <person name="Drula E."/>
            <person name="Ayuso-Fernandez I."/>
            <person name="Pacheco R."/>
            <person name="Padilla G."/>
            <person name="Ferreira P."/>
            <person name="Barriuso J."/>
            <person name="Kellner H."/>
            <person name="Castanera R."/>
            <person name="Alfaro M."/>
            <person name="Ramirez L."/>
            <person name="Pisabarro A.G."/>
            <person name="Kuo A."/>
            <person name="Tritt A."/>
            <person name="Lipzen A."/>
            <person name="He G."/>
            <person name="Yan M."/>
            <person name="Ng V."/>
            <person name="Cullen D."/>
            <person name="Martin F."/>
            <person name="Rosso M.-N."/>
            <person name="Henrissat B."/>
            <person name="Hibbett D."/>
            <person name="Martinez A.T."/>
            <person name="Grigoriev I.V."/>
        </authorList>
    </citation>
    <scope>NUCLEOTIDE SEQUENCE</scope>
    <source>
        <strain evidence="2">ATCC 90797</strain>
    </source>
</reference>
<evidence type="ECO:0000313" key="3">
    <source>
        <dbReference type="Proteomes" id="UP000807025"/>
    </source>
</evidence>
<gene>
    <name evidence="2" type="ORF">BDN71DRAFT_367748</name>
</gene>
<keyword evidence="3" id="KW-1185">Reference proteome</keyword>
<dbReference type="AlphaFoldDB" id="A0A9P5ZKG9"/>
<dbReference type="EMBL" id="MU154686">
    <property type="protein sequence ID" value="KAF9489032.1"/>
    <property type="molecule type" value="Genomic_DNA"/>
</dbReference>
<evidence type="ECO:0000256" key="1">
    <source>
        <dbReference type="SAM" id="SignalP"/>
    </source>
</evidence>
<sequence>MLTSVQFLLAFSLTTLRAFSANSGDEGTAWYGLPNNDILTRGLEEEVEGTEKHPQTSSSCLPNSPILCGTLGYYFARISGRHGFTCASEAADTQKLPEKVRPCGGISVSQVSDRPQKTVLVRHLSPLHFVGDNQTSNLMVR</sequence>
<dbReference type="Proteomes" id="UP000807025">
    <property type="component" value="Unassembled WGS sequence"/>
</dbReference>
<keyword evidence="1" id="KW-0732">Signal</keyword>
<accession>A0A9P5ZKG9</accession>
<proteinExistence type="predicted"/>
<name>A0A9P5ZKG9_PLEER</name>
<feature type="signal peptide" evidence="1">
    <location>
        <begin position="1"/>
        <end position="18"/>
    </location>
</feature>
<organism evidence="2 3">
    <name type="scientific">Pleurotus eryngii</name>
    <name type="common">Boletus of the steppes</name>
    <dbReference type="NCBI Taxonomy" id="5323"/>
    <lineage>
        <taxon>Eukaryota</taxon>
        <taxon>Fungi</taxon>
        <taxon>Dikarya</taxon>
        <taxon>Basidiomycota</taxon>
        <taxon>Agaricomycotina</taxon>
        <taxon>Agaricomycetes</taxon>
        <taxon>Agaricomycetidae</taxon>
        <taxon>Agaricales</taxon>
        <taxon>Pleurotineae</taxon>
        <taxon>Pleurotaceae</taxon>
        <taxon>Pleurotus</taxon>
    </lineage>
</organism>